<name>A0A9P4HS19_9PEZI</name>
<dbReference type="OrthoDB" id="529367at2759"/>
<feature type="transmembrane region" description="Helical" evidence="7">
    <location>
        <begin position="193"/>
        <end position="213"/>
    </location>
</feature>
<dbReference type="Pfam" id="PF03006">
    <property type="entry name" value="HlyIII"/>
    <property type="match status" value="1"/>
</dbReference>
<dbReference type="PANTHER" id="PTHR20855:SF52">
    <property type="entry name" value="ADIPONECTIN RECEPTOR PROTEIN"/>
    <property type="match status" value="1"/>
</dbReference>
<dbReference type="Proteomes" id="UP000799776">
    <property type="component" value="Unassembled WGS sequence"/>
</dbReference>
<evidence type="ECO:0000256" key="6">
    <source>
        <dbReference type="PIRSR" id="PIRSR604254-1"/>
    </source>
</evidence>
<accession>A0A9P4HS19</accession>
<keyword evidence="4 7" id="KW-1133">Transmembrane helix</keyword>
<organism evidence="8 9">
    <name type="scientific">Saccharata proteae CBS 121410</name>
    <dbReference type="NCBI Taxonomy" id="1314787"/>
    <lineage>
        <taxon>Eukaryota</taxon>
        <taxon>Fungi</taxon>
        <taxon>Dikarya</taxon>
        <taxon>Ascomycota</taxon>
        <taxon>Pezizomycotina</taxon>
        <taxon>Dothideomycetes</taxon>
        <taxon>Dothideomycetes incertae sedis</taxon>
        <taxon>Botryosphaeriales</taxon>
        <taxon>Saccharataceae</taxon>
        <taxon>Saccharata</taxon>
    </lineage>
</organism>
<comment type="subcellular location">
    <subcellularLocation>
        <location evidence="1">Membrane</location>
        <topology evidence="1">Multi-pass membrane protein</topology>
    </subcellularLocation>
</comment>
<evidence type="ECO:0000256" key="1">
    <source>
        <dbReference type="ARBA" id="ARBA00004141"/>
    </source>
</evidence>
<evidence type="ECO:0000313" key="9">
    <source>
        <dbReference type="Proteomes" id="UP000799776"/>
    </source>
</evidence>
<gene>
    <name evidence="8" type="ORF">K490DRAFT_75438</name>
</gene>
<keyword evidence="3 7" id="KW-0812">Transmembrane</keyword>
<evidence type="ECO:0000256" key="5">
    <source>
        <dbReference type="ARBA" id="ARBA00023136"/>
    </source>
</evidence>
<dbReference type="GO" id="GO:0046872">
    <property type="term" value="F:metal ion binding"/>
    <property type="evidence" value="ECO:0007669"/>
    <property type="project" value="UniProtKB-KW"/>
</dbReference>
<keyword evidence="9" id="KW-1185">Reference proteome</keyword>
<comment type="similarity">
    <text evidence="2">Belongs to the ADIPOR family.</text>
</comment>
<evidence type="ECO:0000256" key="3">
    <source>
        <dbReference type="ARBA" id="ARBA00022692"/>
    </source>
</evidence>
<keyword evidence="6" id="KW-0862">Zinc</keyword>
<feature type="binding site" evidence="6">
    <location>
        <position position="264"/>
    </location>
    <ligand>
        <name>Zn(2+)</name>
        <dbReference type="ChEBI" id="CHEBI:29105"/>
    </ligand>
</feature>
<feature type="binding site" evidence="6">
    <location>
        <position position="268"/>
    </location>
    <ligand>
        <name>Zn(2+)</name>
        <dbReference type="ChEBI" id="CHEBI:29105"/>
    </ligand>
</feature>
<dbReference type="InterPro" id="IPR004254">
    <property type="entry name" value="AdipoR/HlyIII-related"/>
</dbReference>
<dbReference type="GO" id="GO:0038023">
    <property type="term" value="F:signaling receptor activity"/>
    <property type="evidence" value="ECO:0007669"/>
    <property type="project" value="TreeGrafter"/>
</dbReference>
<evidence type="ECO:0000256" key="2">
    <source>
        <dbReference type="ARBA" id="ARBA00007018"/>
    </source>
</evidence>
<feature type="transmembrane region" description="Helical" evidence="7">
    <location>
        <begin position="64"/>
        <end position="85"/>
    </location>
</feature>
<proteinExistence type="inferred from homology"/>
<evidence type="ECO:0000256" key="4">
    <source>
        <dbReference type="ARBA" id="ARBA00022989"/>
    </source>
</evidence>
<evidence type="ECO:0000313" key="8">
    <source>
        <dbReference type="EMBL" id="KAF2084934.1"/>
    </source>
</evidence>
<reference evidence="8" key="1">
    <citation type="journal article" date="2020" name="Stud. Mycol.">
        <title>101 Dothideomycetes genomes: a test case for predicting lifestyles and emergence of pathogens.</title>
        <authorList>
            <person name="Haridas S."/>
            <person name="Albert R."/>
            <person name="Binder M."/>
            <person name="Bloem J."/>
            <person name="Labutti K."/>
            <person name="Salamov A."/>
            <person name="Andreopoulos B."/>
            <person name="Baker S."/>
            <person name="Barry K."/>
            <person name="Bills G."/>
            <person name="Bluhm B."/>
            <person name="Cannon C."/>
            <person name="Castanera R."/>
            <person name="Culley D."/>
            <person name="Daum C."/>
            <person name="Ezra D."/>
            <person name="Gonzalez J."/>
            <person name="Henrissat B."/>
            <person name="Kuo A."/>
            <person name="Liang C."/>
            <person name="Lipzen A."/>
            <person name="Lutzoni F."/>
            <person name="Magnuson J."/>
            <person name="Mondo S."/>
            <person name="Nolan M."/>
            <person name="Ohm R."/>
            <person name="Pangilinan J."/>
            <person name="Park H.-J."/>
            <person name="Ramirez L."/>
            <person name="Alfaro M."/>
            <person name="Sun H."/>
            <person name="Tritt A."/>
            <person name="Yoshinaga Y."/>
            <person name="Zwiers L.-H."/>
            <person name="Turgeon B."/>
            <person name="Goodwin S."/>
            <person name="Spatafora J."/>
            <person name="Crous P."/>
            <person name="Grigoriev I."/>
        </authorList>
    </citation>
    <scope>NUCLEOTIDE SEQUENCE</scope>
    <source>
        <strain evidence="8">CBS 121410</strain>
    </source>
</reference>
<dbReference type="EMBL" id="ML978735">
    <property type="protein sequence ID" value="KAF2084934.1"/>
    <property type="molecule type" value="Genomic_DNA"/>
</dbReference>
<dbReference type="PANTHER" id="PTHR20855">
    <property type="entry name" value="ADIPOR/PROGESTIN RECEPTOR-RELATED"/>
    <property type="match status" value="1"/>
</dbReference>
<protein>
    <submittedName>
        <fullName evidence="8">HlyIII-domain-containing protein</fullName>
    </submittedName>
</protein>
<feature type="binding site" evidence="6">
    <location>
        <position position="118"/>
    </location>
    <ligand>
        <name>Zn(2+)</name>
        <dbReference type="ChEBI" id="CHEBI:29105"/>
    </ligand>
</feature>
<feature type="transmembrane region" description="Helical" evidence="7">
    <location>
        <begin position="137"/>
        <end position="155"/>
    </location>
</feature>
<sequence length="307" mass="34247">MEAIQDTAVRAEQQLESRLTILWHQIQPWQQDNHYIHSGYRPASYSYRQSLNSLTYLHNESVNVYTHLLGAIVSLLTGLVLYAELKPRYVSATRDDVLMFGCFFVGAAVCLGCSALFHLTSNHSPDVQRTGNKLDYLGIVALIWGSTVPSVYYGLLEHPQMVRFWWAVITTNSLACAVAAVSETFRTPTFRPFRAATFVALGMSAGLPAINGIKMYGFHALNERIGLTWLVAHGAMYVLGAGIYASRIPERFYPGKFDIWGSSHQIFHVLVLCAAATHLVGLVKAFDFQHGQPDGIRRVLIDLILEI</sequence>
<dbReference type="AlphaFoldDB" id="A0A9P4HS19"/>
<feature type="transmembrane region" description="Helical" evidence="7">
    <location>
        <begin position="225"/>
        <end position="245"/>
    </location>
</feature>
<feature type="transmembrane region" description="Helical" evidence="7">
    <location>
        <begin position="97"/>
        <end position="117"/>
    </location>
</feature>
<keyword evidence="5 7" id="KW-0472">Membrane</keyword>
<keyword evidence="6" id="KW-0479">Metal-binding</keyword>
<evidence type="ECO:0000256" key="7">
    <source>
        <dbReference type="SAM" id="Phobius"/>
    </source>
</evidence>
<comment type="caution">
    <text evidence="8">The sequence shown here is derived from an EMBL/GenBank/DDBJ whole genome shotgun (WGS) entry which is preliminary data.</text>
</comment>
<dbReference type="GO" id="GO:0016020">
    <property type="term" value="C:membrane"/>
    <property type="evidence" value="ECO:0007669"/>
    <property type="project" value="UniProtKB-SubCell"/>
</dbReference>
<feature type="transmembrane region" description="Helical" evidence="7">
    <location>
        <begin position="265"/>
        <end position="283"/>
    </location>
</feature>
<dbReference type="GO" id="GO:0006882">
    <property type="term" value="P:intracellular zinc ion homeostasis"/>
    <property type="evidence" value="ECO:0007669"/>
    <property type="project" value="TreeGrafter"/>
</dbReference>
<feature type="transmembrane region" description="Helical" evidence="7">
    <location>
        <begin position="162"/>
        <end position="181"/>
    </location>
</feature>